<keyword evidence="1" id="KW-0472">Membrane</keyword>
<feature type="transmembrane region" description="Helical" evidence="1">
    <location>
        <begin position="105"/>
        <end position="123"/>
    </location>
</feature>
<feature type="transmembrane region" description="Helical" evidence="1">
    <location>
        <begin position="160"/>
        <end position="176"/>
    </location>
</feature>
<keyword evidence="1" id="KW-0812">Transmembrane</keyword>
<evidence type="ECO:0000313" key="2">
    <source>
        <dbReference type="EMBL" id="BBD73181.1"/>
    </source>
</evidence>
<feature type="transmembrane region" description="Helical" evidence="1">
    <location>
        <begin position="67"/>
        <end position="85"/>
    </location>
</feature>
<dbReference type="GeneID" id="38667072"/>
<reference evidence="3" key="1">
    <citation type="journal article" date="2014" name="Int. J. Syst. Evol. Microbiol.">
        <title>Complete genome sequence of Corynebacterium casei LMG S-19264T (=DSM 44701T), isolated from a smear-ripened cheese.</title>
        <authorList>
            <consortium name="US DOE Joint Genome Institute (JGI-PGF)"/>
            <person name="Walter F."/>
            <person name="Albersmeier A."/>
            <person name="Kalinowski J."/>
            <person name="Ruckert C."/>
        </authorList>
    </citation>
    <scope>NUCLEOTIDE SEQUENCE</scope>
    <source>
        <strain evidence="3">JCM 31740</strain>
    </source>
</reference>
<gene>
    <name evidence="3" type="ORF">GCM10007116_18150</name>
    <name evidence="2" type="ORF">HS1genome_1570</name>
</gene>
<accession>A0A348B4S9</accession>
<dbReference type="EMBL" id="AP018553">
    <property type="protein sequence ID" value="BBD73181.1"/>
    <property type="molecule type" value="Genomic_DNA"/>
</dbReference>
<organism evidence="2 4">
    <name type="scientific">Sulfodiicoccus acidiphilus</name>
    <dbReference type="NCBI Taxonomy" id="1670455"/>
    <lineage>
        <taxon>Archaea</taxon>
        <taxon>Thermoproteota</taxon>
        <taxon>Thermoprotei</taxon>
        <taxon>Sulfolobales</taxon>
        <taxon>Sulfolobaceae</taxon>
        <taxon>Sulfodiicoccus</taxon>
    </lineage>
</organism>
<dbReference type="Proteomes" id="UP000276741">
    <property type="component" value="Chromosome"/>
</dbReference>
<proteinExistence type="predicted"/>
<dbReference type="KEGG" id="sacd:HS1genome_1570"/>
<dbReference type="AlphaFoldDB" id="A0A348B4S9"/>
<dbReference type="OrthoDB" id="44263at2157"/>
<feature type="transmembrane region" description="Helical" evidence="1">
    <location>
        <begin position="29"/>
        <end position="47"/>
    </location>
</feature>
<evidence type="ECO:0000256" key="1">
    <source>
        <dbReference type="SAM" id="Phobius"/>
    </source>
</evidence>
<reference evidence="4" key="2">
    <citation type="submission" date="2018-04" db="EMBL/GenBank/DDBJ databases">
        <title>Complete genome sequence of Sulfodiicoccus acidiphilus strain HS-1.</title>
        <authorList>
            <person name="Sakai H.D."/>
            <person name="Kurosawa N."/>
        </authorList>
    </citation>
    <scope>NUCLEOTIDE SEQUENCE [LARGE SCALE GENOMIC DNA]</scope>
    <source>
        <strain evidence="4">HS-1</strain>
    </source>
</reference>
<dbReference type="EMBL" id="BMQS01000019">
    <property type="protein sequence ID" value="GGU01346.1"/>
    <property type="molecule type" value="Genomic_DNA"/>
</dbReference>
<dbReference type="Proteomes" id="UP000616143">
    <property type="component" value="Unassembled WGS sequence"/>
</dbReference>
<reference evidence="2" key="3">
    <citation type="journal article" date="2019" name="BMC Res. Notes">
        <title>Complete genome sequence of the Sulfodiicoccus acidiphilus strain HS-1T, the first crenarchaeon that lacks polB3, isolated from an acidic hot spring in Ohwaku-dani, Hakone, Japan.</title>
        <authorList>
            <person name="Sakai H.D."/>
            <person name="Kurosawa N."/>
        </authorList>
    </citation>
    <scope>NUCLEOTIDE SEQUENCE</scope>
    <source>
        <strain evidence="2">HS-1</strain>
    </source>
</reference>
<name>A0A348B4S9_9CREN</name>
<sequence>MEVKDLVNESEEIALRVVRYEYRKAVGKYYLAWSTEPLIVAIFTSLLTSFDLPPVSYNFTPVLVVPYMVYSFYVFWKAMGVYGRIETRSTGLARRGNSERTFRPIFLGTQLLYALSFSLILVGDYSSHFLLALAGALLFAALFGRSMLYLGRMGGGVRHYDVLASVTLALVFAFLVRPEFYNQPLFPTIYLTFSVTWIYAGYMSLREVLEHE</sequence>
<feature type="transmembrane region" description="Helical" evidence="1">
    <location>
        <begin position="129"/>
        <end position="148"/>
    </location>
</feature>
<evidence type="ECO:0000313" key="3">
    <source>
        <dbReference type="EMBL" id="GGU01346.1"/>
    </source>
</evidence>
<protein>
    <submittedName>
        <fullName evidence="2">Uncharacterized protein</fullName>
    </submittedName>
</protein>
<evidence type="ECO:0000313" key="4">
    <source>
        <dbReference type="Proteomes" id="UP000276741"/>
    </source>
</evidence>
<keyword evidence="4" id="KW-1185">Reference proteome</keyword>
<feature type="transmembrane region" description="Helical" evidence="1">
    <location>
        <begin position="188"/>
        <end position="205"/>
    </location>
</feature>
<dbReference type="RefSeq" id="WP_126450316.1">
    <property type="nucleotide sequence ID" value="NZ_AP018553.1"/>
</dbReference>
<reference evidence="3" key="4">
    <citation type="submission" date="2020-09" db="EMBL/GenBank/DDBJ databases">
        <authorList>
            <person name="Sun Q."/>
            <person name="Ohkuma M."/>
        </authorList>
    </citation>
    <scope>NUCLEOTIDE SEQUENCE</scope>
    <source>
        <strain evidence="3">JCM 31740</strain>
    </source>
</reference>
<keyword evidence="1" id="KW-1133">Transmembrane helix</keyword>